<evidence type="ECO:0000313" key="7">
    <source>
        <dbReference type="Proteomes" id="UP000199488"/>
    </source>
</evidence>
<dbReference type="Proteomes" id="UP000199488">
    <property type="component" value="Unassembled WGS sequence"/>
</dbReference>
<keyword evidence="1" id="KW-0805">Transcription regulation</keyword>
<accession>A0A1H2QWU5</accession>
<dbReference type="Pfam" id="PF01022">
    <property type="entry name" value="HTH_5"/>
    <property type="match status" value="1"/>
</dbReference>
<dbReference type="AlphaFoldDB" id="A0A1H2QWU5"/>
<proteinExistence type="predicted"/>
<keyword evidence="4" id="KW-0105">Cadmium resistance</keyword>
<feature type="domain" description="HTH arsR-type" evidence="5">
    <location>
        <begin position="25"/>
        <end position="120"/>
    </location>
</feature>
<dbReference type="OrthoDB" id="9794330at2"/>
<organism evidence="6 7">
    <name type="scientific">Marinococcus luteus</name>
    <dbReference type="NCBI Taxonomy" id="1122204"/>
    <lineage>
        <taxon>Bacteria</taxon>
        <taxon>Bacillati</taxon>
        <taxon>Bacillota</taxon>
        <taxon>Bacilli</taxon>
        <taxon>Bacillales</taxon>
        <taxon>Bacillaceae</taxon>
        <taxon>Marinococcus</taxon>
    </lineage>
</organism>
<name>A0A1H2QWU5_9BACI</name>
<dbReference type="PROSITE" id="PS50987">
    <property type="entry name" value="HTH_ARSR_2"/>
    <property type="match status" value="1"/>
</dbReference>
<dbReference type="GO" id="GO:0003700">
    <property type="term" value="F:DNA-binding transcription factor activity"/>
    <property type="evidence" value="ECO:0007669"/>
    <property type="project" value="InterPro"/>
</dbReference>
<dbReference type="InterPro" id="IPR036390">
    <property type="entry name" value="WH_DNA-bd_sf"/>
</dbReference>
<keyword evidence="7" id="KW-1185">Reference proteome</keyword>
<keyword evidence="3" id="KW-0804">Transcription</keyword>
<dbReference type="CDD" id="cd00090">
    <property type="entry name" value="HTH_ARSR"/>
    <property type="match status" value="1"/>
</dbReference>
<dbReference type="InterPro" id="IPR036388">
    <property type="entry name" value="WH-like_DNA-bd_sf"/>
</dbReference>
<dbReference type="PANTHER" id="PTHR43132">
    <property type="entry name" value="ARSENICAL RESISTANCE OPERON REPRESSOR ARSR-RELATED"/>
    <property type="match status" value="1"/>
</dbReference>
<evidence type="ECO:0000256" key="3">
    <source>
        <dbReference type="ARBA" id="ARBA00023163"/>
    </source>
</evidence>
<keyword evidence="2" id="KW-0238">DNA-binding</keyword>
<dbReference type="EMBL" id="FNNC01000001">
    <property type="protein sequence ID" value="SDW11340.1"/>
    <property type="molecule type" value="Genomic_DNA"/>
</dbReference>
<evidence type="ECO:0000259" key="5">
    <source>
        <dbReference type="PROSITE" id="PS50987"/>
    </source>
</evidence>
<evidence type="ECO:0000256" key="2">
    <source>
        <dbReference type="ARBA" id="ARBA00023125"/>
    </source>
</evidence>
<dbReference type="PANTHER" id="PTHR43132:SF6">
    <property type="entry name" value="HTH-TYPE TRANSCRIPTIONAL REPRESSOR CZRA"/>
    <property type="match status" value="1"/>
</dbReference>
<dbReference type="PROSITE" id="PS00846">
    <property type="entry name" value="HTH_ARSR_1"/>
    <property type="match status" value="1"/>
</dbReference>
<dbReference type="Gene3D" id="1.10.10.10">
    <property type="entry name" value="Winged helix-like DNA-binding domain superfamily/Winged helix DNA-binding domain"/>
    <property type="match status" value="1"/>
</dbReference>
<evidence type="ECO:0000313" key="6">
    <source>
        <dbReference type="EMBL" id="SDW11340.1"/>
    </source>
</evidence>
<evidence type="ECO:0000256" key="1">
    <source>
        <dbReference type="ARBA" id="ARBA00023015"/>
    </source>
</evidence>
<dbReference type="InterPro" id="IPR018334">
    <property type="entry name" value="ArsR_HTH"/>
</dbReference>
<dbReference type="InterPro" id="IPR011991">
    <property type="entry name" value="ArsR-like_HTH"/>
</dbReference>
<dbReference type="SUPFAM" id="SSF46785">
    <property type="entry name" value="Winged helix' DNA-binding domain"/>
    <property type="match status" value="1"/>
</dbReference>
<sequence>MAKTNDQCDIYCFDPEKVARVQNQVGQVDARSASQWFKVLADETRYKVAYALSVEGELCGCDLANILGTSTATVSHHLRILRQAGAVTYRREGKLVFYTLAGNQITHLLGGMEPGMEEKPLGI</sequence>
<dbReference type="NCBIfam" id="NF033788">
    <property type="entry name" value="HTH_metalloreg"/>
    <property type="match status" value="1"/>
</dbReference>
<protein>
    <submittedName>
        <fullName evidence="6">Cadmium-sensing regulator, CadC</fullName>
    </submittedName>
</protein>
<dbReference type="GO" id="GO:0046686">
    <property type="term" value="P:response to cadmium ion"/>
    <property type="evidence" value="ECO:0007669"/>
    <property type="project" value="UniProtKB-KW"/>
</dbReference>
<dbReference type="InterPro" id="IPR001845">
    <property type="entry name" value="HTH_ArsR_DNA-bd_dom"/>
</dbReference>
<gene>
    <name evidence="6" type="ORF">SAMN05421781_0489</name>
</gene>
<dbReference type="RefSeq" id="WP_091610680.1">
    <property type="nucleotide sequence ID" value="NZ_FNNC01000001.1"/>
</dbReference>
<dbReference type="InterPro" id="IPR051011">
    <property type="entry name" value="Metal_resp_trans_reg"/>
</dbReference>
<dbReference type="STRING" id="1122204.SAMN05421781_0489"/>
<evidence type="ECO:0000256" key="4">
    <source>
        <dbReference type="ARBA" id="ARBA00043263"/>
    </source>
</evidence>
<dbReference type="PRINTS" id="PR00778">
    <property type="entry name" value="HTHARSR"/>
</dbReference>
<reference evidence="6 7" key="1">
    <citation type="submission" date="2016-10" db="EMBL/GenBank/DDBJ databases">
        <authorList>
            <person name="de Groot N.N."/>
        </authorList>
    </citation>
    <scope>NUCLEOTIDE SEQUENCE [LARGE SCALE GENOMIC DNA]</scope>
    <source>
        <strain evidence="6 7">DSM 23126</strain>
    </source>
</reference>
<dbReference type="SMART" id="SM00418">
    <property type="entry name" value="HTH_ARSR"/>
    <property type="match status" value="1"/>
</dbReference>
<dbReference type="GO" id="GO:0003677">
    <property type="term" value="F:DNA binding"/>
    <property type="evidence" value="ECO:0007669"/>
    <property type="project" value="UniProtKB-KW"/>
</dbReference>